<dbReference type="EMBL" id="SDJR01000011">
    <property type="protein sequence ID" value="RXR23134.1"/>
    <property type="molecule type" value="Genomic_DNA"/>
</dbReference>
<dbReference type="NCBIfam" id="NF006883">
    <property type="entry name" value="PRK09375.2-4"/>
    <property type="match status" value="1"/>
</dbReference>
<reference evidence="16 17" key="1">
    <citation type="submission" date="2019-01" db="EMBL/GenBank/DDBJ databases">
        <title>Oerskovia turbata Genome sequencing and assembly.</title>
        <authorList>
            <person name="Dou T."/>
        </authorList>
    </citation>
    <scope>NUCLEOTIDE SEQUENCE [LARGE SCALE GENOMIC DNA]</scope>
    <source>
        <strain evidence="15 16">JCM12123</strain>
        <strain evidence="14 17">JCM3160</strain>
    </source>
</reference>
<keyword evidence="17" id="KW-1185">Reference proteome</keyword>
<comment type="similarity">
    <text evidence="13">Belongs to the quinolinate synthase family. Type 3 subfamily.</text>
</comment>
<dbReference type="Pfam" id="PF02445">
    <property type="entry name" value="NadA"/>
    <property type="match status" value="1"/>
</dbReference>
<comment type="catalytic activity">
    <reaction evidence="11">
        <text>iminosuccinate + dihydroxyacetone phosphate = quinolinate + phosphate + 2 H2O + H(+)</text>
        <dbReference type="Rhea" id="RHEA:25888"/>
        <dbReference type="ChEBI" id="CHEBI:15377"/>
        <dbReference type="ChEBI" id="CHEBI:15378"/>
        <dbReference type="ChEBI" id="CHEBI:29959"/>
        <dbReference type="ChEBI" id="CHEBI:43474"/>
        <dbReference type="ChEBI" id="CHEBI:57642"/>
        <dbReference type="ChEBI" id="CHEBI:77875"/>
        <dbReference type="EC" id="2.5.1.72"/>
    </reaction>
    <physiologicalReaction direction="left-to-right" evidence="11">
        <dbReference type="Rhea" id="RHEA:25889"/>
    </physiologicalReaction>
</comment>
<evidence type="ECO:0000256" key="6">
    <source>
        <dbReference type="ARBA" id="ARBA00022642"/>
    </source>
</evidence>
<dbReference type="OrthoDB" id="9801204at2"/>
<evidence type="ECO:0000256" key="4">
    <source>
        <dbReference type="ARBA" id="ARBA00022485"/>
    </source>
</evidence>
<evidence type="ECO:0000256" key="12">
    <source>
        <dbReference type="ARBA" id="ARBA00073059"/>
    </source>
</evidence>
<feature type="binding site" evidence="13">
    <location>
        <begin position="287"/>
        <end position="289"/>
    </location>
    <ligand>
        <name>iminosuccinate</name>
        <dbReference type="ChEBI" id="CHEBI:77875"/>
    </ligand>
</feature>
<dbReference type="HAMAP" id="MF_00569">
    <property type="entry name" value="NadA_type3"/>
    <property type="match status" value="1"/>
</dbReference>
<dbReference type="InterPro" id="IPR003473">
    <property type="entry name" value="NadA"/>
</dbReference>
<sequence>MSTLLDSAFAEPAPSPLLLLGQGRDLASERGVECTGELPAASDPDLVERARAARAALGSRAFVLGHHYQRDEVIDFADVTGDSFKLAREAAARPEAEFILFCGVHFMAESADILTSDAQQVVLPDLAAGCSMADMAAINQVEDAWEVLQDAGIADVTLPVTYMNSTAAIKAFTGRHGGTICTSSNAEVALRWAFDKLDAAGGSLPSKVLFMPDQHLGRNTALLKLGMSPADCVVFDPRKPNGGLTDAELRDARMILWRGHCSVHGRFSERNVTDIRAAVPGVNVLVHPECKNEVVEAADYVGSTEYIIKMLDAAEPGSSWAIGTELNLVRRVARAHPDKQVHYLDSTVCFCSTMNRIDLPHLVWAMESLVAGRTVNRIVVDADDAHWARVALDQMLALPGL</sequence>
<evidence type="ECO:0000256" key="8">
    <source>
        <dbReference type="ARBA" id="ARBA00022723"/>
    </source>
</evidence>
<evidence type="ECO:0000256" key="5">
    <source>
        <dbReference type="ARBA" id="ARBA00022490"/>
    </source>
</evidence>
<evidence type="ECO:0000256" key="10">
    <source>
        <dbReference type="ARBA" id="ARBA00023014"/>
    </source>
</evidence>
<dbReference type="GO" id="GO:0034628">
    <property type="term" value="P:'de novo' NAD+ biosynthetic process from L-aspartate"/>
    <property type="evidence" value="ECO:0007669"/>
    <property type="project" value="TreeGrafter"/>
</dbReference>
<evidence type="ECO:0000256" key="1">
    <source>
        <dbReference type="ARBA" id="ARBA00003791"/>
    </source>
</evidence>
<evidence type="ECO:0000313" key="17">
    <source>
        <dbReference type="Proteomes" id="UP000290517"/>
    </source>
</evidence>
<feature type="binding site" evidence="13">
    <location>
        <position position="183"/>
    </location>
    <ligand>
        <name>iminosuccinate</name>
        <dbReference type="ChEBI" id="CHEBI:77875"/>
    </ligand>
</feature>
<protein>
    <recommendedName>
        <fullName evidence="12 13">Quinolinate synthase</fullName>
        <ecNumber evidence="3 13">2.5.1.72</ecNumber>
    </recommendedName>
</protein>
<keyword evidence="8 13" id="KW-0479">Metal-binding</keyword>
<feature type="binding site" evidence="13">
    <location>
        <position position="66"/>
    </location>
    <ligand>
        <name>iminosuccinate</name>
        <dbReference type="ChEBI" id="CHEBI:77875"/>
    </ligand>
</feature>
<dbReference type="Proteomes" id="UP000290517">
    <property type="component" value="Unassembled WGS sequence"/>
</dbReference>
<comment type="subcellular location">
    <subcellularLocation>
        <location evidence="13">Cytoplasm</location>
    </subcellularLocation>
</comment>
<dbReference type="STRING" id="1713.GCA_000718325_03325"/>
<dbReference type="NCBIfam" id="TIGR00550">
    <property type="entry name" value="nadA"/>
    <property type="match status" value="1"/>
</dbReference>
<evidence type="ECO:0000313" key="15">
    <source>
        <dbReference type="EMBL" id="RXR31667.1"/>
    </source>
</evidence>
<keyword evidence="5 13" id="KW-0963">Cytoplasm</keyword>
<evidence type="ECO:0000313" key="14">
    <source>
        <dbReference type="EMBL" id="RXR23134.1"/>
    </source>
</evidence>
<feature type="binding site" evidence="13">
    <location>
        <position position="261"/>
    </location>
    <ligand>
        <name>[4Fe-4S] cluster</name>
        <dbReference type="ChEBI" id="CHEBI:49883"/>
    </ligand>
</feature>
<name>A0A4Q1KP34_9CELL</name>
<feature type="binding site" evidence="13">
    <location>
        <position position="304"/>
    </location>
    <ligand>
        <name>iminosuccinate</name>
        <dbReference type="ChEBI" id="CHEBI:77875"/>
    </ligand>
</feature>
<dbReference type="GO" id="GO:0051539">
    <property type="term" value="F:4 iron, 4 sulfur cluster binding"/>
    <property type="evidence" value="ECO:0007669"/>
    <property type="project" value="UniProtKB-KW"/>
</dbReference>
<dbReference type="GO" id="GO:0046872">
    <property type="term" value="F:metal ion binding"/>
    <property type="evidence" value="ECO:0007669"/>
    <property type="project" value="UniProtKB-KW"/>
</dbReference>
<dbReference type="InterPro" id="IPR036094">
    <property type="entry name" value="NadA_sf"/>
</dbReference>
<dbReference type="GO" id="GO:0008987">
    <property type="term" value="F:quinolinate synthetase A activity"/>
    <property type="evidence" value="ECO:0007669"/>
    <property type="project" value="UniProtKB-UniRule"/>
</dbReference>
<gene>
    <name evidence="13 15" type="primary">nadA</name>
    <name evidence="14" type="ORF">EQW73_15435</name>
    <name evidence="15" type="ORF">EQW78_16005</name>
</gene>
<evidence type="ECO:0000256" key="3">
    <source>
        <dbReference type="ARBA" id="ARBA00012669"/>
    </source>
</evidence>
<evidence type="ECO:0000313" key="16">
    <source>
        <dbReference type="Proteomes" id="UP000289805"/>
    </source>
</evidence>
<keyword evidence="7 13" id="KW-0808">Transferase</keyword>
<feature type="binding site" evidence="13">
    <location>
        <position position="351"/>
    </location>
    <ligand>
        <name>[4Fe-4S] cluster</name>
        <dbReference type="ChEBI" id="CHEBI:49883"/>
    </ligand>
</feature>
<organism evidence="15 16">
    <name type="scientific">Oerskovia turbata</name>
    <dbReference type="NCBI Taxonomy" id="1713"/>
    <lineage>
        <taxon>Bacteria</taxon>
        <taxon>Bacillati</taxon>
        <taxon>Actinomycetota</taxon>
        <taxon>Actinomycetes</taxon>
        <taxon>Micrococcales</taxon>
        <taxon>Cellulomonadaceae</taxon>
        <taxon>Oerskovia</taxon>
    </lineage>
</organism>
<accession>A0A4Q1KP34</accession>
<evidence type="ECO:0000256" key="2">
    <source>
        <dbReference type="ARBA" id="ARBA00005065"/>
    </source>
</evidence>
<dbReference type="EC" id="2.5.1.72" evidence="3 13"/>
<evidence type="ECO:0000256" key="7">
    <source>
        <dbReference type="ARBA" id="ARBA00022679"/>
    </source>
</evidence>
<dbReference type="InterPro" id="IPR023515">
    <property type="entry name" value="Quinolinate_synth_A_type3"/>
</dbReference>
<keyword evidence="6 13" id="KW-0662">Pyridine nucleotide biosynthesis</keyword>
<comment type="caution">
    <text evidence="15">The sequence shown here is derived from an EMBL/GenBank/DDBJ whole genome shotgun (WGS) entry which is preliminary data.</text>
</comment>
<dbReference type="AlphaFoldDB" id="A0A4Q1KP34"/>
<dbReference type="PANTHER" id="PTHR30573:SF0">
    <property type="entry name" value="QUINOLINATE SYNTHASE, CHLOROPLASTIC"/>
    <property type="match status" value="1"/>
</dbReference>
<dbReference type="SUPFAM" id="SSF142754">
    <property type="entry name" value="NadA-like"/>
    <property type="match status" value="1"/>
</dbReference>
<dbReference type="FunFam" id="3.40.50.10800:FF:000001">
    <property type="entry name" value="Quinolinate synthase A"/>
    <property type="match status" value="1"/>
</dbReference>
<comment type="pathway">
    <text evidence="2 13">Cofactor biosynthesis; NAD(+) biosynthesis; quinolinate from iminoaspartate: step 1/1.</text>
</comment>
<keyword evidence="10 13" id="KW-0411">Iron-sulfur</keyword>
<feature type="binding site" evidence="13">
    <location>
        <position position="130"/>
    </location>
    <ligand>
        <name>[4Fe-4S] cluster</name>
        <dbReference type="ChEBI" id="CHEBI:49883"/>
    </ligand>
</feature>
<feature type="binding site" evidence="13">
    <location>
        <begin position="162"/>
        <end position="164"/>
    </location>
    <ligand>
        <name>iminosuccinate</name>
        <dbReference type="ChEBI" id="CHEBI:77875"/>
    </ligand>
</feature>
<feature type="binding site" evidence="13">
    <location>
        <position position="83"/>
    </location>
    <ligand>
        <name>iminosuccinate</name>
        <dbReference type="ChEBI" id="CHEBI:77875"/>
    </ligand>
</feature>
<dbReference type="Gene3D" id="3.40.50.10800">
    <property type="entry name" value="NadA-like"/>
    <property type="match status" value="3"/>
</dbReference>
<keyword evidence="9 13" id="KW-0408">Iron</keyword>
<evidence type="ECO:0000256" key="13">
    <source>
        <dbReference type="HAMAP-Rule" id="MF_00569"/>
    </source>
</evidence>
<keyword evidence="4 13" id="KW-0004">4Fe-4S</keyword>
<proteinExistence type="inferred from homology"/>
<dbReference type="UniPathway" id="UPA00253">
    <property type="reaction ID" value="UER00327"/>
</dbReference>
<dbReference type="GO" id="GO:0005829">
    <property type="term" value="C:cytosol"/>
    <property type="evidence" value="ECO:0007669"/>
    <property type="project" value="TreeGrafter"/>
</dbReference>
<dbReference type="NCBIfam" id="NF006881">
    <property type="entry name" value="PRK09375.2-2"/>
    <property type="match status" value="1"/>
</dbReference>
<dbReference type="PANTHER" id="PTHR30573">
    <property type="entry name" value="QUINOLINATE SYNTHETASE A"/>
    <property type="match status" value="1"/>
</dbReference>
<evidence type="ECO:0000256" key="9">
    <source>
        <dbReference type="ARBA" id="ARBA00023004"/>
    </source>
</evidence>
<evidence type="ECO:0000256" key="11">
    <source>
        <dbReference type="ARBA" id="ARBA00050125"/>
    </source>
</evidence>
<dbReference type="EMBL" id="SDJQ01000023">
    <property type="protein sequence ID" value="RXR31667.1"/>
    <property type="molecule type" value="Genomic_DNA"/>
</dbReference>
<comment type="cofactor">
    <cofactor evidence="13">
        <name>[4Fe-4S] cluster</name>
        <dbReference type="ChEBI" id="CHEBI:49883"/>
    </cofactor>
    <text evidence="13">Binds 1 [4Fe-4S] cluster per subunit.</text>
</comment>
<dbReference type="RefSeq" id="WP_030153048.1">
    <property type="nucleotide sequence ID" value="NZ_JOFV01000020.1"/>
</dbReference>
<comment type="function">
    <text evidence="1 13">Catalyzes the condensation of iminoaspartate with dihydroxyacetone phosphate to form quinolinate.</text>
</comment>
<dbReference type="Proteomes" id="UP000289805">
    <property type="component" value="Unassembled WGS sequence"/>
</dbReference>